<proteinExistence type="predicted"/>
<evidence type="ECO:0008006" key="3">
    <source>
        <dbReference type="Google" id="ProtNLM"/>
    </source>
</evidence>
<protein>
    <recommendedName>
        <fullName evidence="3">Lipoprotein</fullName>
    </recommendedName>
</protein>
<name>N1VTU0_9LEPT</name>
<comment type="caution">
    <text evidence="1">The sequence shown here is derived from an EMBL/GenBank/DDBJ whole genome shotgun (WGS) entry which is preliminary data.</text>
</comment>
<accession>N1VTU0</accession>
<dbReference type="PROSITE" id="PS51257">
    <property type="entry name" value="PROKAR_LIPOPROTEIN"/>
    <property type="match status" value="1"/>
</dbReference>
<keyword evidence="2" id="KW-1185">Reference proteome</keyword>
<dbReference type="AlphaFoldDB" id="N1VTU0"/>
<dbReference type="STRING" id="1257025.LEP1GSC203_3397"/>
<evidence type="ECO:0000313" key="1">
    <source>
        <dbReference type="EMBL" id="EMY63164.1"/>
    </source>
</evidence>
<dbReference type="OrthoDB" id="341182at2"/>
<gene>
    <name evidence="1" type="ORF">LEP1GSC203_3397</name>
</gene>
<evidence type="ECO:0000313" key="2">
    <source>
        <dbReference type="Proteomes" id="UP000012371"/>
    </source>
</evidence>
<dbReference type="EMBL" id="AOGW02000006">
    <property type="protein sequence ID" value="EMY63164.1"/>
    <property type="molecule type" value="Genomic_DNA"/>
</dbReference>
<dbReference type="Proteomes" id="UP000012371">
    <property type="component" value="Unassembled WGS sequence"/>
</dbReference>
<organism evidence="1 2">
    <name type="scientific">Leptospira terpstrae serovar Hualin str. LT 11-33 = ATCC 700639</name>
    <dbReference type="NCBI Taxonomy" id="1257025"/>
    <lineage>
        <taxon>Bacteria</taxon>
        <taxon>Pseudomonadati</taxon>
        <taxon>Spirochaetota</taxon>
        <taxon>Spirochaetia</taxon>
        <taxon>Leptospirales</taxon>
        <taxon>Leptospiraceae</taxon>
        <taxon>Leptospira</taxon>
    </lineage>
</organism>
<sequence length="189" mass="22074">MRFLYLILLLLLTTSCDRDNWRDQMEEENKKVILRVEQDHKQFDFYRLNPKEWSVASKTKELAIENFLYEVSKNSKATSFYVSWEEKLTIIFPNIKGAGTLLDTTPLTEYRKVLESREEIAFADLSKLLSGKTFKIESIDWEKPRIYGNLRGYKPSNIKIKIMGKSFSIHQIKMVFQTTSGYKVGVVGP</sequence>
<reference evidence="1" key="1">
    <citation type="submission" date="2013-03" db="EMBL/GenBank/DDBJ databases">
        <authorList>
            <person name="Harkins D.M."/>
            <person name="Durkin A.S."/>
            <person name="Brinkac L.M."/>
            <person name="Haft D.H."/>
            <person name="Selengut J.D."/>
            <person name="Sanka R."/>
            <person name="DePew J."/>
            <person name="Purushe J."/>
            <person name="Hartskeerl R.A."/>
            <person name="Ahmed A."/>
            <person name="van der Linden H."/>
            <person name="Goris M.G.A."/>
            <person name="Vinetz J.M."/>
            <person name="Sutton G.G."/>
            <person name="Nierman W.C."/>
            <person name="Fouts D.E."/>
        </authorList>
    </citation>
    <scope>NUCLEOTIDE SEQUENCE [LARGE SCALE GENOMIC DNA]</scope>
    <source>
        <strain evidence="1">LT 11-33</strain>
    </source>
</reference>